<comment type="caution">
    <text evidence="4">The sequence shown here is derived from an EMBL/GenBank/DDBJ whole genome shotgun (WGS) entry which is preliminary data.</text>
</comment>
<sequence>MTGVAQIARRRLDAANPAAGRRLPALLLTATFLLAGLAASSNSLAAQSGAASPSAPTRSAKASPASTPAAIRAVPPPPPEATQPLPPPRVYLFRGALGPLFSTGMDRLAEKIEKAGFWASVYEFTLCDLIALQVAKNYRQEGGPIVLIGHSMGGLCSVRIAITLQEQNIPVALVVTVDPAHATKSVPPNVQRFINLFLSDNILGGGDVKPEPGFRGHYASFDMKDHDEVTHINIDKMEDVHAQLVTMISQLSQTSATADVDPVQLRYLVPPKTSVELWDSGTSVAVRPGETLDQIAANYRVPLWALQQSNRGLAAQPLIPGQRIILPRHLLPQAANQPASPQPEAVVRR</sequence>
<dbReference type="Gene3D" id="3.40.50.1820">
    <property type="entry name" value="alpha/beta hydrolase"/>
    <property type="match status" value="1"/>
</dbReference>
<evidence type="ECO:0000313" key="4">
    <source>
        <dbReference type="EMBL" id="NPU65946.1"/>
    </source>
</evidence>
<dbReference type="Pfam" id="PF01476">
    <property type="entry name" value="LysM"/>
    <property type="match status" value="1"/>
</dbReference>
<dbReference type="GO" id="GO:0016787">
    <property type="term" value="F:hydrolase activity"/>
    <property type="evidence" value="ECO:0007669"/>
    <property type="project" value="UniProtKB-KW"/>
</dbReference>
<dbReference type="SMART" id="SM00257">
    <property type="entry name" value="LysM"/>
    <property type="match status" value="1"/>
</dbReference>
<dbReference type="InterPro" id="IPR018392">
    <property type="entry name" value="LysM"/>
</dbReference>
<dbReference type="RefSeq" id="WP_172111015.1">
    <property type="nucleotide sequence ID" value="NZ_JABFDN010000003.1"/>
</dbReference>
<protein>
    <submittedName>
        <fullName evidence="4">Alpha/beta fold hydrolase</fullName>
    </submittedName>
</protein>
<keyword evidence="2" id="KW-0732">Signal</keyword>
<dbReference type="SUPFAM" id="SSF53474">
    <property type="entry name" value="alpha/beta-Hydrolases"/>
    <property type="match status" value="1"/>
</dbReference>
<keyword evidence="4" id="KW-0378">Hydrolase</keyword>
<evidence type="ECO:0000259" key="3">
    <source>
        <dbReference type="PROSITE" id="PS51782"/>
    </source>
</evidence>
<reference evidence="4" key="1">
    <citation type="submission" date="2020-05" db="EMBL/GenBank/DDBJ databases">
        <title>Nod-independent and nitrogen-fixing Bradyrhizobium aeschynomene sp. nov. isolated from nodules of Aeschynomene indica.</title>
        <authorList>
            <person name="Zhang Z."/>
        </authorList>
    </citation>
    <scope>NUCLEOTIDE SEQUENCE</scope>
    <source>
        <strain evidence="4">83012</strain>
    </source>
</reference>
<proteinExistence type="predicted"/>
<evidence type="ECO:0000313" key="5">
    <source>
        <dbReference type="Proteomes" id="UP000886476"/>
    </source>
</evidence>
<evidence type="ECO:0000256" key="1">
    <source>
        <dbReference type="SAM" id="MobiDB-lite"/>
    </source>
</evidence>
<dbReference type="EMBL" id="JABFDN010000003">
    <property type="protein sequence ID" value="NPU65946.1"/>
    <property type="molecule type" value="Genomic_DNA"/>
</dbReference>
<feature type="region of interest" description="Disordered" evidence="1">
    <location>
        <begin position="47"/>
        <end position="86"/>
    </location>
</feature>
<dbReference type="InterPro" id="IPR029058">
    <property type="entry name" value="AB_hydrolase_fold"/>
</dbReference>
<feature type="domain" description="LysM" evidence="3">
    <location>
        <begin position="282"/>
        <end position="326"/>
    </location>
</feature>
<dbReference type="Pfam" id="PF12697">
    <property type="entry name" value="Abhydrolase_6"/>
    <property type="match status" value="1"/>
</dbReference>
<keyword evidence="5" id="KW-1185">Reference proteome</keyword>
<feature type="chain" id="PRO_5047033298" evidence="2">
    <location>
        <begin position="46"/>
        <end position="349"/>
    </location>
</feature>
<dbReference type="SUPFAM" id="SSF54106">
    <property type="entry name" value="LysM domain"/>
    <property type="match status" value="1"/>
</dbReference>
<accession>A0ABX2CCJ6</accession>
<dbReference type="Proteomes" id="UP000886476">
    <property type="component" value="Unassembled WGS sequence"/>
</dbReference>
<dbReference type="InterPro" id="IPR036779">
    <property type="entry name" value="LysM_dom_sf"/>
</dbReference>
<feature type="signal peptide" evidence="2">
    <location>
        <begin position="1"/>
        <end position="45"/>
    </location>
</feature>
<dbReference type="InterPro" id="IPR000073">
    <property type="entry name" value="AB_hydrolase_1"/>
</dbReference>
<name>A0ABX2CCJ6_9BRAD</name>
<gene>
    <name evidence="4" type="ORF">HL667_13165</name>
</gene>
<evidence type="ECO:0000256" key="2">
    <source>
        <dbReference type="SAM" id="SignalP"/>
    </source>
</evidence>
<feature type="compositionally biased region" description="Low complexity" evidence="1">
    <location>
        <begin position="47"/>
        <end position="73"/>
    </location>
</feature>
<dbReference type="Gene3D" id="3.10.350.10">
    <property type="entry name" value="LysM domain"/>
    <property type="match status" value="1"/>
</dbReference>
<organism evidence="4 5">
    <name type="scientific">Bradyrhizobium aeschynomenes</name>
    <dbReference type="NCBI Taxonomy" id="2734909"/>
    <lineage>
        <taxon>Bacteria</taxon>
        <taxon>Pseudomonadati</taxon>
        <taxon>Pseudomonadota</taxon>
        <taxon>Alphaproteobacteria</taxon>
        <taxon>Hyphomicrobiales</taxon>
        <taxon>Nitrobacteraceae</taxon>
        <taxon>Bradyrhizobium</taxon>
    </lineage>
</organism>
<dbReference type="CDD" id="cd00118">
    <property type="entry name" value="LysM"/>
    <property type="match status" value="1"/>
</dbReference>
<dbReference type="PROSITE" id="PS51782">
    <property type="entry name" value="LYSM"/>
    <property type="match status" value="1"/>
</dbReference>
<feature type="compositionally biased region" description="Pro residues" evidence="1">
    <location>
        <begin position="74"/>
        <end position="86"/>
    </location>
</feature>